<proteinExistence type="predicted"/>
<evidence type="ECO:0000313" key="1">
    <source>
        <dbReference type="EMBL" id="KAL5110955.1"/>
    </source>
</evidence>
<reference evidence="1 2" key="1">
    <citation type="journal article" date="2022" name="Front. Cell. Infect. Microbiol.">
        <title>The Genomes of Two Strains of Taenia crassiceps the Animal Model for the Study of Human Cysticercosis.</title>
        <authorList>
            <person name="Bobes R.J."/>
            <person name="Estrada K."/>
            <person name="Rios-Valencia D.G."/>
            <person name="Calderon-Gallegos A."/>
            <person name="de la Torre P."/>
            <person name="Carrero J.C."/>
            <person name="Sanchez-Flores A."/>
            <person name="Laclette J.P."/>
        </authorList>
    </citation>
    <scope>NUCLEOTIDE SEQUENCE [LARGE SCALE GENOMIC DNA]</scope>
    <source>
        <strain evidence="1">WFUcys</strain>
    </source>
</reference>
<protein>
    <submittedName>
        <fullName evidence="1">Uncharacterized protein</fullName>
    </submittedName>
</protein>
<name>A0ABR4QMQ6_9CEST</name>
<organism evidence="1 2">
    <name type="scientific">Taenia crassiceps</name>
    <dbReference type="NCBI Taxonomy" id="6207"/>
    <lineage>
        <taxon>Eukaryota</taxon>
        <taxon>Metazoa</taxon>
        <taxon>Spiralia</taxon>
        <taxon>Lophotrochozoa</taxon>
        <taxon>Platyhelminthes</taxon>
        <taxon>Cestoda</taxon>
        <taxon>Eucestoda</taxon>
        <taxon>Cyclophyllidea</taxon>
        <taxon>Taeniidae</taxon>
        <taxon>Taenia</taxon>
    </lineage>
</organism>
<accession>A0ABR4QMQ6</accession>
<gene>
    <name evidence="1" type="ORF">TcWFU_009621</name>
</gene>
<dbReference type="SUPFAM" id="SSF54928">
    <property type="entry name" value="RNA-binding domain, RBD"/>
    <property type="match status" value="1"/>
</dbReference>
<dbReference type="Proteomes" id="UP001651158">
    <property type="component" value="Unassembled WGS sequence"/>
</dbReference>
<dbReference type="InterPro" id="IPR035979">
    <property type="entry name" value="RBD_domain_sf"/>
</dbReference>
<keyword evidence="2" id="KW-1185">Reference proteome</keyword>
<dbReference type="EMBL" id="JAKROA010000002">
    <property type="protein sequence ID" value="KAL5110955.1"/>
    <property type="molecule type" value="Genomic_DNA"/>
</dbReference>
<sequence>MRSICVQNLPIQMTKGCFKCFLRDCGPVISTSVVQKAEEEVEEEVPARCEAAVKFTASPNAFKTVCLLRDL</sequence>
<evidence type="ECO:0000313" key="2">
    <source>
        <dbReference type="Proteomes" id="UP001651158"/>
    </source>
</evidence>
<comment type="caution">
    <text evidence="1">The sequence shown here is derived from an EMBL/GenBank/DDBJ whole genome shotgun (WGS) entry which is preliminary data.</text>
</comment>